<protein>
    <submittedName>
        <fullName evidence="5">ExeM/NucH family extracellular endonuclease</fullName>
    </submittedName>
</protein>
<keyword evidence="2" id="KW-0812">Transmembrane</keyword>
<keyword evidence="2" id="KW-0472">Membrane</keyword>
<feature type="compositionally biased region" description="Polar residues" evidence="1">
    <location>
        <begin position="185"/>
        <end position="205"/>
    </location>
</feature>
<dbReference type="InterPro" id="IPR036415">
    <property type="entry name" value="Lamin_tail_dom_sf"/>
</dbReference>
<dbReference type="SUPFAM" id="SSF74853">
    <property type="entry name" value="Lamin A/C globular tail domain"/>
    <property type="match status" value="1"/>
</dbReference>
<feature type="signal peptide" evidence="3">
    <location>
        <begin position="1"/>
        <end position="29"/>
    </location>
</feature>
<dbReference type="CDD" id="cd10283">
    <property type="entry name" value="MnuA_DNase1-like"/>
    <property type="match status" value="1"/>
</dbReference>
<reference evidence="5 6" key="1">
    <citation type="submission" date="2021-02" db="EMBL/GenBank/DDBJ databases">
        <title>Complete Genome Sequence of Arcanobacterium phocisimile strain DSM 26142T from a harbour seal.</title>
        <authorList>
            <person name="Borowiak M."/>
            <person name="Alssahen M."/>
            <person name="Malorny B."/>
            <person name="Laemmler C."/>
            <person name="Siebert U."/>
            <person name="Ploetz M."/>
            <person name="Abdulmawjood A."/>
        </authorList>
    </citation>
    <scope>NUCLEOTIDE SEQUENCE [LARGE SCALE GENOMIC DNA]</scope>
    <source>
        <strain evidence="5 6">DSM 26142</strain>
    </source>
</reference>
<evidence type="ECO:0000313" key="5">
    <source>
        <dbReference type="EMBL" id="QRV02340.1"/>
    </source>
</evidence>
<keyword evidence="5" id="KW-0540">Nuclease</keyword>
<dbReference type="InterPro" id="IPR047971">
    <property type="entry name" value="ExeM-like"/>
</dbReference>
<dbReference type="InterPro" id="IPR036691">
    <property type="entry name" value="Endo/exonu/phosph_ase_sf"/>
</dbReference>
<evidence type="ECO:0000259" key="4">
    <source>
        <dbReference type="PROSITE" id="PS51841"/>
    </source>
</evidence>
<evidence type="ECO:0000256" key="1">
    <source>
        <dbReference type="SAM" id="MobiDB-lite"/>
    </source>
</evidence>
<evidence type="ECO:0000256" key="3">
    <source>
        <dbReference type="SAM" id="SignalP"/>
    </source>
</evidence>
<dbReference type="SUPFAM" id="SSF56219">
    <property type="entry name" value="DNase I-like"/>
    <property type="match status" value="1"/>
</dbReference>
<keyword evidence="5" id="KW-0378">Hydrolase</keyword>
<organism evidence="5 6">
    <name type="scientific">Arcanobacterium phocisimile</name>
    <dbReference type="NCBI Taxonomy" id="1302235"/>
    <lineage>
        <taxon>Bacteria</taxon>
        <taxon>Bacillati</taxon>
        <taxon>Actinomycetota</taxon>
        <taxon>Actinomycetes</taxon>
        <taxon>Actinomycetales</taxon>
        <taxon>Actinomycetaceae</taxon>
        <taxon>Arcanobacterium</taxon>
    </lineage>
</organism>
<evidence type="ECO:0000256" key="2">
    <source>
        <dbReference type="SAM" id="Phobius"/>
    </source>
</evidence>
<keyword evidence="3" id="KW-0732">Signal</keyword>
<feature type="transmembrane region" description="Helical" evidence="2">
    <location>
        <begin position="1069"/>
        <end position="1088"/>
    </location>
</feature>
<dbReference type="PROSITE" id="PS51841">
    <property type="entry name" value="LTD"/>
    <property type="match status" value="1"/>
</dbReference>
<keyword evidence="6" id="KW-1185">Reference proteome</keyword>
<dbReference type="EMBL" id="CP070228">
    <property type="protein sequence ID" value="QRV02340.1"/>
    <property type="molecule type" value="Genomic_DNA"/>
</dbReference>
<proteinExistence type="predicted"/>
<gene>
    <name evidence="5" type="ORF">JTE88_00825</name>
</gene>
<accession>A0ABX7IHX4</accession>
<dbReference type="NCBIfam" id="NF033681">
    <property type="entry name" value="ExeM_NucH_DNase"/>
    <property type="match status" value="1"/>
</dbReference>
<feature type="compositionally biased region" description="Pro residues" evidence="1">
    <location>
        <begin position="233"/>
        <end position="246"/>
    </location>
</feature>
<dbReference type="Gene3D" id="3.60.10.10">
    <property type="entry name" value="Endonuclease/exonuclease/phosphatase"/>
    <property type="match status" value="1"/>
</dbReference>
<dbReference type="PANTHER" id="PTHR42834:SF1">
    <property type="entry name" value="ENDONUCLEASE_EXONUCLEASE_PHOSPHATASE FAMILY PROTEIN (AFU_ORTHOLOGUE AFUA_3G09210)"/>
    <property type="match status" value="1"/>
</dbReference>
<keyword evidence="5" id="KW-0255">Endonuclease</keyword>
<dbReference type="GO" id="GO:0004519">
    <property type="term" value="F:endonuclease activity"/>
    <property type="evidence" value="ECO:0007669"/>
    <property type="project" value="UniProtKB-KW"/>
</dbReference>
<feature type="compositionally biased region" description="Pro residues" evidence="1">
    <location>
        <begin position="1025"/>
        <end position="1047"/>
    </location>
</feature>
<dbReference type="RefSeq" id="WP_204424741.1">
    <property type="nucleotide sequence ID" value="NZ_CP070228.1"/>
</dbReference>
<feature type="chain" id="PRO_5046877489" evidence="3">
    <location>
        <begin position="30"/>
        <end position="1093"/>
    </location>
</feature>
<name>A0ABX7IHX4_9ACTO</name>
<dbReference type="InterPro" id="IPR001322">
    <property type="entry name" value="Lamin_tail_dom"/>
</dbReference>
<sequence length="1093" mass="118912">MKLSRSMKVMSVATASLLGLPLVALPAHAAENTVADHVVINEVYVDGTENRGTYRDFVELYNPTTSSIDLSNYVLQGYSRSGNKSGSQTDLTGTIAPHGYYLVAAREGNPEIELNADSTDGRFKMSASKEGASIGLFDKGSVPSKLNKNFTAVDLVGWGTKAIGEGKAIPGAAKKEKSFQRTVTGVDTNDNSADFSISAATPQSSGVAVPDVPDVPDAPDVPGPDDSDTPVDPADPQPDPITPPVAPAQTLTIAQIQGTGDKTPYADQRVTTTGVVTAVYPYGGFQGFYVQTPGTGGDAAGERTASDGIFVYVGNFKNIRNKTGVAPGTIAVGDYLEVTGMASEYYGLTQVSVYDKAGVNPDYTVTKLDKGDDVVAPEPVKVERIPDVEEAREKLEGMLVQVTGNYTVTANYLTNRHGRLDLAPGNEPFRIPSDQTADKTQWPELAAKIERERIALDDGASIDYTSFGSKNKRWPNYNNPVPYLDVNNPLRVGTVIKLPQPMILDYRANSVGRKKYENRWNLQPTKPLSDYNDKANTEWTRWVSFTSTRQDAPTFAEGNVTITSFNVLNYFTTLGEDVDKCSAYSAYDGTKLTTNRCEPRGAYSQAAFKMQESKIVKAINALDSSVVGLEEIENSVKFGKDRDFAIAHLVEVLNTDAGTDKWAYVKSPVAEKLPDLKAQDVIRLAFIYQKDQVQPVDESKVLYDGDQWTYARQPLAQKFQALKDGEAEGKPFVVVLNHLKSKGSNKDTVPNDGYQGNNNHMRVEQVTEMAQWVAKNFADDAVFVLGDLNSYTHEDPLVKLEKEFGYESIAEKMGVTNHSYQYGGVVGSLDHALGNPAAMAMVKDADVWNVNAMEPVAFEYSRWNYNVNFENLFDGKSPFRSSDHDPIKVAIDTRDPQPETVEVAPIEPSAADPATCEIQPFVEVTPVDGVKYTVSVDGVELAPLADNANKFEYPYGKTVIVRAEPLEGFMFAEGQQTQWQWTALTRKELGCSIAWTELVPATPIAPEPQPEKPGIAWTELVPATPIAPQPQPQLEPEPQPQPQPQPAAPQVVAQVSEGQSMLAKTGADVLALGTFAALVTLAGIAFVMRRKDV</sequence>
<dbReference type="CDD" id="cd04486">
    <property type="entry name" value="YhcR_OBF_like"/>
    <property type="match status" value="1"/>
</dbReference>
<feature type="region of interest" description="Disordered" evidence="1">
    <location>
        <begin position="185"/>
        <end position="246"/>
    </location>
</feature>
<feature type="region of interest" description="Disordered" evidence="1">
    <location>
        <begin position="1025"/>
        <end position="1053"/>
    </location>
</feature>
<dbReference type="Pfam" id="PF00932">
    <property type="entry name" value="LTD"/>
    <property type="match status" value="1"/>
</dbReference>
<keyword evidence="2" id="KW-1133">Transmembrane helix</keyword>
<dbReference type="PANTHER" id="PTHR42834">
    <property type="entry name" value="ENDONUCLEASE/EXONUCLEASE/PHOSPHATASE FAMILY PROTEIN (AFU_ORTHOLOGUE AFUA_3G09210)"/>
    <property type="match status" value="1"/>
</dbReference>
<dbReference type="Proteomes" id="UP000602653">
    <property type="component" value="Chromosome"/>
</dbReference>
<evidence type="ECO:0000313" key="6">
    <source>
        <dbReference type="Proteomes" id="UP000602653"/>
    </source>
</evidence>
<feature type="domain" description="LTD" evidence="4">
    <location>
        <begin position="23"/>
        <end position="160"/>
    </location>
</feature>